<evidence type="ECO:0000259" key="2">
    <source>
        <dbReference type="PROSITE" id="PS50222"/>
    </source>
</evidence>
<sequence>MAILQAGVWLDKPHDIRDKFIWQRKDRNKDGMVFWAGSKHYHQSYYNACDENGDGVLNWVEFKNCLNPERIKGNNGRKLQMWLYNVQDANKDGKIDFSEFSQAFVYYHHNNFCTHREPNNETEIFMRFNSVEIVMVS</sequence>
<name>D8S2Z1_SELML</name>
<dbReference type="SUPFAM" id="SSF47473">
    <property type="entry name" value="EF-hand"/>
    <property type="match status" value="1"/>
</dbReference>
<evidence type="ECO:0000313" key="3">
    <source>
        <dbReference type="EMBL" id="EFJ21012.1"/>
    </source>
</evidence>
<keyword evidence="4" id="KW-1185">Reference proteome</keyword>
<dbReference type="InterPro" id="IPR018247">
    <property type="entry name" value="EF_Hand_1_Ca_BS"/>
</dbReference>
<dbReference type="InterPro" id="IPR011992">
    <property type="entry name" value="EF-hand-dom_pair"/>
</dbReference>
<dbReference type="GO" id="GO:0005509">
    <property type="term" value="F:calcium ion binding"/>
    <property type="evidence" value="ECO:0007669"/>
    <property type="project" value="InterPro"/>
</dbReference>
<dbReference type="AlphaFoldDB" id="D8S2Z1"/>
<gene>
    <name evidence="3" type="ORF">SELMODRAFT_417597</name>
</gene>
<dbReference type="Gramene" id="EFJ21012">
    <property type="protein sequence ID" value="EFJ21012"/>
    <property type="gene ID" value="SELMODRAFT_417597"/>
</dbReference>
<dbReference type="Pfam" id="PF13202">
    <property type="entry name" value="EF-hand_5"/>
    <property type="match status" value="1"/>
</dbReference>
<dbReference type="InParanoid" id="D8S2Z1"/>
<evidence type="ECO:0000313" key="4">
    <source>
        <dbReference type="Proteomes" id="UP000001514"/>
    </source>
</evidence>
<dbReference type="PROSITE" id="PS00018">
    <property type="entry name" value="EF_HAND_1"/>
    <property type="match status" value="2"/>
</dbReference>
<dbReference type="PROSITE" id="PS50222">
    <property type="entry name" value="EF_HAND_2"/>
    <property type="match status" value="1"/>
</dbReference>
<protein>
    <recommendedName>
        <fullName evidence="2">EF-hand domain-containing protein</fullName>
    </recommendedName>
</protein>
<accession>D8S2Z1</accession>
<dbReference type="EMBL" id="GL377600">
    <property type="protein sequence ID" value="EFJ21012.1"/>
    <property type="molecule type" value="Genomic_DNA"/>
</dbReference>
<evidence type="ECO:0000256" key="1">
    <source>
        <dbReference type="ARBA" id="ARBA00022837"/>
    </source>
</evidence>
<dbReference type="Proteomes" id="UP000001514">
    <property type="component" value="Unassembled WGS sequence"/>
</dbReference>
<reference evidence="3 4" key="1">
    <citation type="journal article" date="2011" name="Science">
        <title>The Selaginella genome identifies genetic changes associated with the evolution of vascular plants.</title>
        <authorList>
            <person name="Banks J.A."/>
            <person name="Nishiyama T."/>
            <person name="Hasebe M."/>
            <person name="Bowman J.L."/>
            <person name="Gribskov M."/>
            <person name="dePamphilis C."/>
            <person name="Albert V.A."/>
            <person name="Aono N."/>
            <person name="Aoyama T."/>
            <person name="Ambrose B.A."/>
            <person name="Ashton N.W."/>
            <person name="Axtell M.J."/>
            <person name="Barker E."/>
            <person name="Barker M.S."/>
            <person name="Bennetzen J.L."/>
            <person name="Bonawitz N.D."/>
            <person name="Chapple C."/>
            <person name="Cheng C."/>
            <person name="Correa L.G."/>
            <person name="Dacre M."/>
            <person name="DeBarry J."/>
            <person name="Dreyer I."/>
            <person name="Elias M."/>
            <person name="Engstrom E.M."/>
            <person name="Estelle M."/>
            <person name="Feng L."/>
            <person name="Finet C."/>
            <person name="Floyd S.K."/>
            <person name="Frommer W.B."/>
            <person name="Fujita T."/>
            <person name="Gramzow L."/>
            <person name="Gutensohn M."/>
            <person name="Harholt J."/>
            <person name="Hattori M."/>
            <person name="Heyl A."/>
            <person name="Hirai T."/>
            <person name="Hiwatashi Y."/>
            <person name="Ishikawa M."/>
            <person name="Iwata M."/>
            <person name="Karol K.G."/>
            <person name="Koehler B."/>
            <person name="Kolukisaoglu U."/>
            <person name="Kubo M."/>
            <person name="Kurata T."/>
            <person name="Lalonde S."/>
            <person name="Li K."/>
            <person name="Li Y."/>
            <person name="Litt A."/>
            <person name="Lyons E."/>
            <person name="Manning G."/>
            <person name="Maruyama T."/>
            <person name="Michael T.P."/>
            <person name="Mikami K."/>
            <person name="Miyazaki S."/>
            <person name="Morinaga S."/>
            <person name="Murata T."/>
            <person name="Mueller-Roeber B."/>
            <person name="Nelson D.R."/>
            <person name="Obara M."/>
            <person name="Oguri Y."/>
            <person name="Olmstead R.G."/>
            <person name="Onodera N."/>
            <person name="Petersen B.L."/>
            <person name="Pils B."/>
            <person name="Prigge M."/>
            <person name="Rensing S.A."/>
            <person name="Riano-Pachon D.M."/>
            <person name="Roberts A.W."/>
            <person name="Sato Y."/>
            <person name="Scheller H.V."/>
            <person name="Schulz B."/>
            <person name="Schulz C."/>
            <person name="Shakirov E.V."/>
            <person name="Shibagaki N."/>
            <person name="Shinohara N."/>
            <person name="Shippen D.E."/>
            <person name="Soerensen I."/>
            <person name="Sotooka R."/>
            <person name="Sugimoto N."/>
            <person name="Sugita M."/>
            <person name="Sumikawa N."/>
            <person name="Tanurdzic M."/>
            <person name="Theissen G."/>
            <person name="Ulvskov P."/>
            <person name="Wakazuki S."/>
            <person name="Weng J.K."/>
            <person name="Willats W.W."/>
            <person name="Wipf D."/>
            <person name="Wolf P.G."/>
            <person name="Yang L."/>
            <person name="Zimmer A.D."/>
            <person name="Zhu Q."/>
            <person name="Mitros T."/>
            <person name="Hellsten U."/>
            <person name="Loque D."/>
            <person name="Otillar R."/>
            <person name="Salamov A."/>
            <person name="Schmutz J."/>
            <person name="Shapiro H."/>
            <person name="Lindquist E."/>
            <person name="Lucas S."/>
            <person name="Rokhsar D."/>
            <person name="Grigoriev I.V."/>
        </authorList>
    </citation>
    <scope>NUCLEOTIDE SEQUENCE [LARGE SCALE GENOMIC DNA]</scope>
</reference>
<dbReference type="Gene3D" id="1.10.238.10">
    <property type="entry name" value="EF-hand"/>
    <property type="match status" value="1"/>
</dbReference>
<dbReference type="HOGENOM" id="CLU_1868672_0_0_1"/>
<dbReference type="KEGG" id="smo:SELMODRAFT_417597"/>
<keyword evidence="1" id="KW-0106">Calcium</keyword>
<organism evidence="4">
    <name type="scientific">Selaginella moellendorffii</name>
    <name type="common">Spikemoss</name>
    <dbReference type="NCBI Taxonomy" id="88036"/>
    <lineage>
        <taxon>Eukaryota</taxon>
        <taxon>Viridiplantae</taxon>
        <taxon>Streptophyta</taxon>
        <taxon>Embryophyta</taxon>
        <taxon>Tracheophyta</taxon>
        <taxon>Lycopodiopsida</taxon>
        <taxon>Selaginellales</taxon>
        <taxon>Selaginellaceae</taxon>
        <taxon>Selaginella</taxon>
    </lineage>
</organism>
<feature type="domain" description="EF-hand" evidence="2">
    <location>
        <begin position="75"/>
        <end position="110"/>
    </location>
</feature>
<dbReference type="InterPro" id="IPR002048">
    <property type="entry name" value="EF_hand_dom"/>
</dbReference>
<proteinExistence type="predicted"/>